<dbReference type="AlphaFoldDB" id="A0AAW1NF74"/>
<dbReference type="PANTHER" id="PTHR43796:SF2">
    <property type="entry name" value="CARBOXYNORSPERMIDINE SYNTHASE"/>
    <property type="match status" value="1"/>
</dbReference>
<proteinExistence type="predicted"/>
<accession>A0AAW1NF74</accession>
<comment type="caution">
    <text evidence="2">The sequence shown here is derived from an EMBL/GenBank/DDBJ whole genome shotgun (WGS) entry which is preliminary data.</text>
</comment>
<dbReference type="PANTHER" id="PTHR43796">
    <property type="entry name" value="CARBOXYNORSPERMIDINE SYNTHASE"/>
    <property type="match status" value="1"/>
</dbReference>
<dbReference type="Proteomes" id="UP001443914">
    <property type="component" value="Unassembled WGS sequence"/>
</dbReference>
<keyword evidence="1" id="KW-1133">Transmembrane helix</keyword>
<gene>
    <name evidence="2" type="ORF">RND81_01G140600</name>
</gene>
<evidence type="ECO:0000313" key="2">
    <source>
        <dbReference type="EMBL" id="KAK9757112.1"/>
    </source>
</evidence>
<feature type="transmembrane region" description="Helical" evidence="1">
    <location>
        <begin position="73"/>
        <end position="92"/>
    </location>
</feature>
<keyword evidence="1" id="KW-0472">Membrane</keyword>
<keyword evidence="3" id="KW-1185">Reference proteome</keyword>
<evidence type="ECO:0000313" key="3">
    <source>
        <dbReference type="Proteomes" id="UP001443914"/>
    </source>
</evidence>
<evidence type="ECO:0000256" key="1">
    <source>
        <dbReference type="SAM" id="Phobius"/>
    </source>
</evidence>
<protein>
    <submittedName>
        <fullName evidence="2">Uncharacterized protein</fullName>
    </submittedName>
</protein>
<reference evidence="2" key="1">
    <citation type="submission" date="2024-03" db="EMBL/GenBank/DDBJ databases">
        <title>WGS assembly of Saponaria officinalis var. Norfolk2.</title>
        <authorList>
            <person name="Jenkins J."/>
            <person name="Shu S."/>
            <person name="Grimwood J."/>
            <person name="Barry K."/>
            <person name="Goodstein D."/>
            <person name="Schmutz J."/>
            <person name="Leebens-Mack J."/>
            <person name="Osbourn A."/>
        </authorList>
    </citation>
    <scope>NUCLEOTIDE SEQUENCE [LARGE SCALE GENOMIC DNA]</scope>
    <source>
        <strain evidence="2">JIC</strain>
    </source>
</reference>
<keyword evidence="1" id="KW-0812">Transmembrane</keyword>
<sequence length="104" mass="11818">MPTNIRSSKLRSVGVSTDAFVLAVLEGSTQPGVWFREEPQGLVVEARKVLLERAAQGTFNFAMNKYVNNKRTTLFMSALMVIFHLLMTNFTLVPPMINKFYFIE</sequence>
<organism evidence="2 3">
    <name type="scientific">Saponaria officinalis</name>
    <name type="common">Common soapwort</name>
    <name type="synonym">Lychnis saponaria</name>
    <dbReference type="NCBI Taxonomy" id="3572"/>
    <lineage>
        <taxon>Eukaryota</taxon>
        <taxon>Viridiplantae</taxon>
        <taxon>Streptophyta</taxon>
        <taxon>Embryophyta</taxon>
        <taxon>Tracheophyta</taxon>
        <taxon>Spermatophyta</taxon>
        <taxon>Magnoliopsida</taxon>
        <taxon>eudicotyledons</taxon>
        <taxon>Gunneridae</taxon>
        <taxon>Pentapetalae</taxon>
        <taxon>Caryophyllales</taxon>
        <taxon>Caryophyllaceae</taxon>
        <taxon>Caryophylleae</taxon>
        <taxon>Saponaria</taxon>
    </lineage>
</organism>
<name>A0AAW1NF74_SAPOF</name>
<dbReference type="EMBL" id="JBDFQZ010000001">
    <property type="protein sequence ID" value="KAK9757112.1"/>
    <property type="molecule type" value="Genomic_DNA"/>
</dbReference>